<dbReference type="SUPFAM" id="SSF52540">
    <property type="entry name" value="P-loop containing nucleoside triphosphate hydrolases"/>
    <property type="match status" value="1"/>
</dbReference>
<dbReference type="InterPro" id="IPR038734">
    <property type="entry name" value="YhaN_AAA"/>
</dbReference>
<proteinExistence type="predicted"/>
<dbReference type="Proteomes" id="UP000006316">
    <property type="component" value="Unassembled WGS sequence"/>
</dbReference>
<dbReference type="RefSeq" id="WP_007084257.1">
    <property type="nucleotide sequence ID" value="NZ_AJLS01000041.1"/>
</dbReference>
<dbReference type="AlphaFoldDB" id="K6CGH2"/>
<comment type="caution">
    <text evidence="4">The sequence shown here is derived from an EMBL/GenBank/DDBJ whole genome shotgun (WGS) entry which is preliminary data.</text>
</comment>
<organism evidence="4 5">
    <name type="scientific">Neobacillus bataviensis LMG 21833</name>
    <dbReference type="NCBI Taxonomy" id="1117379"/>
    <lineage>
        <taxon>Bacteria</taxon>
        <taxon>Bacillati</taxon>
        <taxon>Bacillota</taxon>
        <taxon>Bacilli</taxon>
        <taxon>Bacillales</taxon>
        <taxon>Bacillaceae</taxon>
        <taxon>Neobacillus</taxon>
    </lineage>
</organism>
<dbReference type="EMBL" id="AJLS01000041">
    <property type="protein sequence ID" value="EKN70245.1"/>
    <property type="molecule type" value="Genomic_DNA"/>
</dbReference>
<keyword evidence="2" id="KW-0472">Membrane</keyword>
<protein>
    <recommendedName>
        <fullName evidence="3">YhaN AAA domain-containing protein</fullName>
    </recommendedName>
</protein>
<evidence type="ECO:0000259" key="3">
    <source>
        <dbReference type="Pfam" id="PF13514"/>
    </source>
</evidence>
<keyword evidence="2" id="KW-0812">Transmembrane</keyword>
<dbReference type="PANTHER" id="PTHR41259">
    <property type="entry name" value="DOUBLE-STRAND BREAK REPAIR RAD50 ATPASE, PUTATIVE-RELATED"/>
    <property type="match status" value="1"/>
</dbReference>
<dbReference type="Pfam" id="PF13514">
    <property type="entry name" value="AAA_27"/>
    <property type="match status" value="1"/>
</dbReference>
<feature type="domain" description="YhaN AAA" evidence="3">
    <location>
        <begin position="1"/>
        <end position="207"/>
    </location>
</feature>
<keyword evidence="2" id="KW-1133">Transmembrane helix</keyword>
<feature type="transmembrane region" description="Helical" evidence="2">
    <location>
        <begin position="476"/>
        <end position="492"/>
    </location>
</feature>
<keyword evidence="1" id="KW-0175">Coiled coil</keyword>
<dbReference type="InterPro" id="IPR027417">
    <property type="entry name" value="P-loop_NTPase"/>
</dbReference>
<name>K6CGH2_9BACI</name>
<accession>K6CGH2</accession>
<feature type="coiled-coil region" evidence="1">
    <location>
        <begin position="295"/>
        <end position="466"/>
    </location>
</feature>
<feature type="transmembrane region" description="Helical" evidence="2">
    <location>
        <begin position="498"/>
        <end position="516"/>
    </location>
</feature>
<dbReference type="PANTHER" id="PTHR41259:SF1">
    <property type="entry name" value="DOUBLE-STRAND BREAK REPAIR RAD50 ATPASE, PUTATIVE-RELATED"/>
    <property type="match status" value="1"/>
</dbReference>
<reference evidence="4 5" key="1">
    <citation type="journal article" date="2012" name="Front. Microbiol.">
        <title>Redundancy and modularity in membrane-associated dissimilatory nitrate reduction in Bacillus.</title>
        <authorList>
            <person name="Heylen K."/>
            <person name="Keltjens J."/>
        </authorList>
    </citation>
    <scope>NUCLEOTIDE SEQUENCE [LARGE SCALE GENOMIC DNA]</scope>
    <source>
        <strain evidence="5">LMG 21833T</strain>
    </source>
</reference>
<dbReference type="OrthoDB" id="9764467at2"/>
<evidence type="ECO:0000256" key="1">
    <source>
        <dbReference type="SAM" id="Coils"/>
    </source>
</evidence>
<dbReference type="PATRIC" id="fig|1117379.3.peg.1286"/>
<evidence type="ECO:0000313" key="5">
    <source>
        <dbReference type="Proteomes" id="UP000006316"/>
    </source>
</evidence>
<feature type="coiled-coil region" evidence="1">
    <location>
        <begin position="787"/>
        <end position="814"/>
    </location>
</feature>
<keyword evidence="5" id="KW-1185">Reference proteome</keyword>
<evidence type="ECO:0000256" key="2">
    <source>
        <dbReference type="SAM" id="Phobius"/>
    </source>
</evidence>
<evidence type="ECO:0000313" key="4">
    <source>
        <dbReference type="EMBL" id="EKN70245.1"/>
    </source>
</evidence>
<dbReference type="Gene3D" id="3.40.50.300">
    <property type="entry name" value="P-loop containing nucleotide triphosphate hydrolases"/>
    <property type="match status" value="2"/>
</dbReference>
<dbReference type="STRING" id="1117379.BABA_06151"/>
<dbReference type="eggNOG" id="COG4717">
    <property type="taxonomic scope" value="Bacteria"/>
</dbReference>
<sequence>MKIIEMHIYGYGQLENVKITNLSDFQVFYGENEAGKSTIMAFIHSILFGFPTKQQSDLRYEPKHNSKYGGKIRIYHEEYGYAVIERIKGKAAGDVKVVMDTGTIGGEELLKELTANFDKILFQAIFSFNLQGLQNIHQLKDEDIGKFLFSAGTLGTEQLSKAETFLQKELDSRFKPSGKKPFLNEKLQALHEISGELKKAAAKNKEYESLVTKKEWLQQEMAAITDSLQEISKKVGELNEWKRIEPIVKEDRRVNKELNELGEIEFPARGIERIEKLNQLIHPYDAEVISISERIENMKQELTAIEPNISLLENEPAILTLLDQVPIMEQWNLEKQQCEAKLAELEDKLSIIREKLHLPLNEEEILAINTNIYMKNQVEIVSRKRQKLEEVKKELEARYQEEKNALEEIEKDVRFVERQVLAKQERLLLEEQVSVNNDKKSMEWELKSLQEQIEIFKQANERDRAVSESMNKQKRLQFFLFEFILLGLLLYGMFTKQWVLLFFGVLGCVGIAIFMLKSTKPIKEEKVKQTLNGLIEKETTLKQKLESAKYLDITKLENQLQLDNQRREELQMLKMSLKQQHPQYTKALTKLDEWEIESAQNKEKLLSISSELKIPEYIAVSFLQEAFELIEQCKSIYREKNQLHTRLGQINQHQTQIGEGLKSYENRFLQVKGLDLHNSAYLLRNKLKEEHEKQIKSQERIGKLDDLTADFKQKSQELVLLQAEHDKLLQIAKTETEQLFYELGEKAEKHAQLLERHDYLQSQLQYSILPEQVRESYLSIHDSDEVISGYNLEAQQLQAKLKELQEHQASISYEIQILEEGGVYSDILHHYKQKKFELDEAAKEWSVYCLSQQILAQTIDKYKSVHLPRMLSKAEEYMLFLTNGSYRKIHLQKAGSGFLVEREDHTIFEAKELSQGTMEQLYVSIRLALATTLYEKYQFPIIIDDSFVNFDAKRTSKVIELLKTLERNQLLFFTCHAHLLPLFQRENILSIEKGAVQVIY</sequence>
<gene>
    <name evidence="4" type="ORF">BABA_06151</name>
</gene>